<dbReference type="GO" id="GO:0044295">
    <property type="term" value="C:axonal growth cone"/>
    <property type="evidence" value="ECO:0007669"/>
    <property type="project" value="TreeGrafter"/>
</dbReference>
<dbReference type="PANTHER" id="PTHR46606">
    <property type="entry name" value="SHOOTIN-1"/>
    <property type="match status" value="1"/>
</dbReference>
<dbReference type="EMBL" id="JAPWTK010000064">
    <property type="protein sequence ID" value="KAJ8952834.1"/>
    <property type="molecule type" value="Genomic_DNA"/>
</dbReference>
<dbReference type="PANTHER" id="PTHR46606:SF5">
    <property type="entry name" value="SHOOTIN-1"/>
    <property type="match status" value="1"/>
</dbReference>
<evidence type="ECO:0000256" key="2">
    <source>
        <dbReference type="SAM" id="MobiDB-lite"/>
    </source>
</evidence>
<sequence>MHNNRHTISCGKLNGSSNIPLRKQLSRQSSSPSTPSKIPINDPQAHRWKQKFEEVEERRKLLLTEKEKALRALTDVEKKYLNLQVKHEYLETELFEKNEEFTKLSTASKNLYKEYETLKNQYETETRAMSGGNIRLSRTPRNGTKKIRCSREKQCFCWTPTRLMRVWTRGETSSDDIENLNKTIKQLSTEVAELQTEVDSLKQIEFQTSEENAKLSEELENEKQKNERLTELLTELKKEHEQLIRVTDMMKKEMEEQKKVEEELRDSLEIVKKEANANKRERNVLAHQSTLILQNLTESSEGSDCMMLLQEIEDLKRTLEEDSNRHEEEISLLHVWPEGVLELSTGESELWHPTQLYLAALGSMDSPNKGRTIQESSTNERLEDQENNAQLEILEERLKLVEAELQAANERADKAEEKLKAPPIPPPPPPPPLLPPPAAPPVVPLRRRRSKIAMQELAETIGMQESSTSPEKKPAAPGVNEDIINAIKAGQFTLRKAKNDKEKRDKEQPKAVSELLNILGSLRRAPKKRQSQYIGDVQL</sequence>
<dbReference type="Proteomes" id="UP001162162">
    <property type="component" value="Unassembled WGS sequence"/>
</dbReference>
<dbReference type="AlphaFoldDB" id="A0AAV8YNH8"/>
<dbReference type="GO" id="GO:0031252">
    <property type="term" value="C:cell leading edge"/>
    <property type="evidence" value="ECO:0007669"/>
    <property type="project" value="TreeGrafter"/>
</dbReference>
<name>A0AAV8YNH8_9CUCU</name>
<dbReference type="GO" id="GO:2001224">
    <property type="term" value="P:positive regulation of neuron migration"/>
    <property type="evidence" value="ECO:0007669"/>
    <property type="project" value="TreeGrafter"/>
</dbReference>
<feature type="region of interest" description="Disordered" evidence="2">
    <location>
        <begin position="1"/>
        <end position="46"/>
    </location>
</feature>
<feature type="compositionally biased region" description="Low complexity" evidence="2">
    <location>
        <begin position="20"/>
        <end position="40"/>
    </location>
</feature>
<keyword evidence="4" id="KW-1185">Reference proteome</keyword>
<feature type="compositionally biased region" description="Basic and acidic residues" evidence="2">
    <location>
        <begin position="411"/>
        <end position="420"/>
    </location>
</feature>
<organism evidence="3 4">
    <name type="scientific">Aromia moschata</name>
    <dbReference type="NCBI Taxonomy" id="1265417"/>
    <lineage>
        <taxon>Eukaryota</taxon>
        <taxon>Metazoa</taxon>
        <taxon>Ecdysozoa</taxon>
        <taxon>Arthropoda</taxon>
        <taxon>Hexapoda</taxon>
        <taxon>Insecta</taxon>
        <taxon>Pterygota</taxon>
        <taxon>Neoptera</taxon>
        <taxon>Endopterygota</taxon>
        <taxon>Coleoptera</taxon>
        <taxon>Polyphaga</taxon>
        <taxon>Cucujiformia</taxon>
        <taxon>Chrysomeloidea</taxon>
        <taxon>Cerambycidae</taxon>
        <taxon>Cerambycinae</taxon>
        <taxon>Callichromatini</taxon>
        <taxon>Aromia</taxon>
    </lineage>
</organism>
<protein>
    <recommendedName>
        <fullName evidence="5">Shootin-1</fullName>
    </recommendedName>
</protein>
<feature type="coiled-coil region" evidence="1">
    <location>
        <begin position="177"/>
        <end position="281"/>
    </location>
</feature>
<keyword evidence="1" id="KW-0175">Coiled coil</keyword>
<feature type="region of interest" description="Disordered" evidence="2">
    <location>
        <begin position="459"/>
        <end position="479"/>
    </location>
</feature>
<comment type="caution">
    <text evidence="3">The sequence shown here is derived from an EMBL/GenBank/DDBJ whole genome shotgun (WGS) entry which is preliminary data.</text>
</comment>
<accession>A0AAV8YNH8</accession>
<feature type="region of interest" description="Disordered" evidence="2">
    <location>
        <begin position="411"/>
        <end position="443"/>
    </location>
</feature>
<proteinExistence type="predicted"/>
<dbReference type="GO" id="GO:0005737">
    <property type="term" value="C:cytoplasm"/>
    <property type="evidence" value="ECO:0007669"/>
    <property type="project" value="TreeGrafter"/>
</dbReference>
<evidence type="ECO:0000313" key="4">
    <source>
        <dbReference type="Proteomes" id="UP001162162"/>
    </source>
</evidence>
<dbReference type="GO" id="GO:0048812">
    <property type="term" value="P:neuron projection morphogenesis"/>
    <property type="evidence" value="ECO:0007669"/>
    <property type="project" value="TreeGrafter"/>
</dbReference>
<reference evidence="3" key="1">
    <citation type="journal article" date="2023" name="Insect Mol. Biol.">
        <title>Genome sequencing provides insights into the evolution of gene families encoding plant cell wall-degrading enzymes in longhorned beetles.</title>
        <authorList>
            <person name="Shin N.R."/>
            <person name="Okamura Y."/>
            <person name="Kirsch R."/>
            <person name="Pauchet Y."/>
        </authorList>
    </citation>
    <scope>NUCLEOTIDE SEQUENCE</scope>
    <source>
        <strain evidence="3">AMC_N1</strain>
    </source>
</reference>
<feature type="compositionally biased region" description="Pro residues" evidence="2">
    <location>
        <begin position="422"/>
        <end position="443"/>
    </location>
</feature>
<evidence type="ECO:0000313" key="3">
    <source>
        <dbReference type="EMBL" id="KAJ8952834.1"/>
    </source>
</evidence>
<evidence type="ECO:0008006" key="5">
    <source>
        <dbReference type="Google" id="ProtNLM"/>
    </source>
</evidence>
<evidence type="ECO:0000256" key="1">
    <source>
        <dbReference type="SAM" id="Coils"/>
    </source>
</evidence>
<dbReference type="Gene3D" id="1.20.1170.10">
    <property type="match status" value="1"/>
</dbReference>
<gene>
    <name evidence="3" type="ORF">NQ318_008155</name>
</gene>
<dbReference type="InterPro" id="IPR024849">
    <property type="entry name" value="Shootin-1"/>
</dbReference>